<evidence type="ECO:0000313" key="1">
    <source>
        <dbReference type="EMBL" id="CUS40555.1"/>
    </source>
</evidence>
<dbReference type="PANTHER" id="PTHR30105:SF2">
    <property type="entry name" value="DIVERGENT POLYSACCHARIDE DEACETYLASE SUPERFAMILY"/>
    <property type="match status" value="1"/>
</dbReference>
<organism evidence="1">
    <name type="scientific">hydrothermal vent metagenome</name>
    <dbReference type="NCBI Taxonomy" id="652676"/>
    <lineage>
        <taxon>unclassified sequences</taxon>
        <taxon>metagenomes</taxon>
        <taxon>ecological metagenomes</taxon>
    </lineage>
</organism>
<dbReference type="SUPFAM" id="SSF88713">
    <property type="entry name" value="Glycoside hydrolase/deacetylase"/>
    <property type="match status" value="1"/>
</dbReference>
<dbReference type="AlphaFoldDB" id="A0A160T8W4"/>
<accession>A0A160T8W4</accession>
<name>A0A160T8W4_9ZZZZ</name>
<dbReference type="InterPro" id="IPR006837">
    <property type="entry name" value="Divergent_DAC"/>
</dbReference>
<dbReference type="Pfam" id="PF04748">
    <property type="entry name" value="Polysacc_deac_2"/>
    <property type="match status" value="1"/>
</dbReference>
<reference evidence="1" key="1">
    <citation type="submission" date="2015-10" db="EMBL/GenBank/DDBJ databases">
        <authorList>
            <person name="Gilbert D.G."/>
        </authorList>
    </citation>
    <scope>NUCLEOTIDE SEQUENCE</scope>
</reference>
<dbReference type="InterPro" id="IPR011330">
    <property type="entry name" value="Glyco_hydro/deAcase_b/a-brl"/>
</dbReference>
<dbReference type="GO" id="GO:0005975">
    <property type="term" value="P:carbohydrate metabolic process"/>
    <property type="evidence" value="ECO:0007669"/>
    <property type="project" value="InterPro"/>
</dbReference>
<dbReference type="PANTHER" id="PTHR30105">
    <property type="entry name" value="UNCHARACTERIZED YIBQ-RELATED"/>
    <property type="match status" value="1"/>
</dbReference>
<sequence>MNRFISVLLGGLIAGGHVLPAFAEQPLPPKPQLIIILDDIGNNQTLGLRAVNLPAPVTLAFLPFTPFAARLAERANQNGHGIMLHAPMANESGAKLGPGALTPDMDRIHLQQTLSDSLEAIPHVQGVNNHMGSLLTQQPEAMSWVMEVLAEQDLYFVDSLTSPLSVAAENASEAGIPTVSRDVFLDNERTEESLNKQFNHALSVAKRRGHAVLIGHPYPETLSYLEQRLPTVELEGVELQRADDYLLRQQWRTPTPELPLVSRYQLLLEPQ</sequence>
<dbReference type="Gene3D" id="3.20.20.370">
    <property type="entry name" value="Glycoside hydrolase/deacetylase"/>
    <property type="match status" value="1"/>
</dbReference>
<gene>
    <name evidence="1" type="ORF">MGWOODY_Tha510</name>
</gene>
<dbReference type="CDD" id="cd10936">
    <property type="entry name" value="CE4_DAC2"/>
    <property type="match status" value="1"/>
</dbReference>
<proteinExistence type="predicted"/>
<protein>
    <submittedName>
        <fullName evidence="1">Possible divergent polysaccharide deacetylase</fullName>
    </submittedName>
</protein>
<dbReference type="EMBL" id="CZQC01000018">
    <property type="protein sequence ID" value="CUS40555.1"/>
    <property type="molecule type" value="Genomic_DNA"/>
</dbReference>